<keyword evidence="2" id="KW-1185">Reference proteome</keyword>
<evidence type="ECO:0000313" key="2">
    <source>
        <dbReference type="Proteomes" id="UP001320706"/>
    </source>
</evidence>
<dbReference type="Proteomes" id="UP001320706">
    <property type="component" value="Unassembled WGS sequence"/>
</dbReference>
<organism evidence="1 2">
    <name type="scientific">Zalaria obscura</name>
    <dbReference type="NCBI Taxonomy" id="2024903"/>
    <lineage>
        <taxon>Eukaryota</taxon>
        <taxon>Fungi</taxon>
        <taxon>Dikarya</taxon>
        <taxon>Ascomycota</taxon>
        <taxon>Pezizomycotina</taxon>
        <taxon>Dothideomycetes</taxon>
        <taxon>Dothideomycetidae</taxon>
        <taxon>Dothideales</taxon>
        <taxon>Zalariaceae</taxon>
        <taxon>Zalaria</taxon>
    </lineage>
</organism>
<protein>
    <submittedName>
        <fullName evidence="1">Uncharacterized protein</fullName>
    </submittedName>
</protein>
<dbReference type="EMBL" id="JAMKPW020000008">
    <property type="protein sequence ID" value="KAK8215286.1"/>
    <property type="molecule type" value="Genomic_DNA"/>
</dbReference>
<gene>
    <name evidence="1" type="ORF">M8818_001907</name>
</gene>
<name>A0ACC3SMY9_9PEZI</name>
<comment type="caution">
    <text evidence="1">The sequence shown here is derived from an EMBL/GenBank/DDBJ whole genome shotgun (WGS) entry which is preliminary data.</text>
</comment>
<proteinExistence type="predicted"/>
<reference evidence="1" key="1">
    <citation type="submission" date="2024-02" db="EMBL/GenBank/DDBJ databases">
        <title>Metagenome Assembled Genome of Zalaria obscura JY119.</title>
        <authorList>
            <person name="Vighnesh L."/>
            <person name="Jagadeeshwari U."/>
            <person name="Venkata Ramana C."/>
            <person name="Sasikala C."/>
        </authorList>
    </citation>
    <scope>NUCLEOTIDE SEQUENCE</scope>
    <source>
        <strain evidence="1">JY119</strain>
    </source>
</reference>
<sequence>MRLPIFLHLHPSLLTHLLHFSLLSTQILLIFDPPRLQPNFRSRKLIRRIPITRHEVHTQRITPRRNKESQWHTHGLRRTIIRVRRRAQQRRHAGSATDTTNDDAGPALRVLAEPAHAQRDDGREADGLEEERNVQHAHARVPALGDGGRDEDDAHAQVEQKDPSRPNKLHQADAREAAECEGALSPGEELGPERRVRPRSPTWAPV</sequence>
<accession>A0ACC3SMY9</accession>
<evidence type="ECO:0000313" key="1">
    <source>
        <dbReference type="EMBL" id="KAK8215286.1"/>
    </source>
</evidence>